<dbReference type="PANTHER" id="PTHR23501">
    <property type="entry name" value="MAJOR FACILITATOR SUPERFAMILY"/>
    <property type="match status" value="1"/>
</dbReference>
<dbReference type="GO" id="GO:0005886">
    <property type="term" value="C:plasma membrane"/>
    <property type="evidence" value="ECO:0007669"/>
    <property type="project" value="UniProtKB-SubCell"/>
</dbReference>
<feature type="transmembrane region" description="Helical" evidence="7">
    <location>
        <begin position="201"/>
        <end position="218"/>
    </location>
</feature>
<name>A0AAU7S5U4_9HYPH</name>
<feature type="transmembrane region" description="Helical" evidence="7">
    <location>
        <begin position="135"/>
        <end position="158"/>
    </location>
</feature>
<keyword evidence="2" id="KW-0813">Transport</keyword>
<reference evidence="9" key="1">
    <citation type="submission" date="2024-06" db="EMBL/GenBank/DDBJ databases">
        <authorList>
            <person name="Li T."/>
            <person name="Gao R."/>
        </authorList>
    </citation>
    <scope>NUCLEOTIDE SEQUENCE</scope>
    <source>
        <strain evidence="9">ZPR3</strain>
        <plasmid evidence="9">unnamed3</plasmid>
    </source>
</reference>
<dbReference type="PANTHER" id="PTHR23501:SF51">
    <property type="entry name" value="MULTIDRUG RESISTANCE PROTEIN B"/>
    <property type="match status" value="1"/>
</dbReference>
<dbReference type="GO" id="GO:0022857">
    <property type="term" value="F:transmembrane transporter activity"/>
    <property type="evidence" value="ECO:0007669"/>
    <property type="project" value="InterPro"/>
</dbReference>
<evidence type="ECO:0000256" key="2">
    <source>
        <dbReference type="ARBA" id="ARBA00022448"/>
    </source>
</evidence>
<evidence type="ECO:0000259" key="8">
    <source>
        <dbReference type="PROSITE" id="PS50850"/>
    </source>
</evidence>
<keyword evidence="9" id="KW-0614">Plasmid</keyword>
<feature type="transmembrane region" description="Helical" evidence="7">
    <location>
        <begin position="301"/>
        <end position="326"/>
    </location>
</feature>
<keyword evidence="3" id="KW-1003">Cell membrane</keyword>
<geneLocation type="plasmid" evidence="9">
    <name>unnamed3</name>
</geneLocation>
<feature type="transmembrane region" description="Helical" evidence="7">
    <location>
        <begin position="478"/>
        <end position="498"/>
    </location>
</feature>
<dbReference type="Pfam" id="PF07690">
    <property type="entry name" value="MFS_1"/>
    <property type="match status" value="1"/>
</dbReference>
<keyword evidence="5 7" id="KW-1133">Transmembrane helix</keyword>
<dbReference type="CDD" id="cd17503">
    <property type="entry name" value="MFS_LmrB_MDR_like"/>
    <property type="match status" value="1"/>
</dbReference>
<feature type="transmembrane region" description="Helical" evidence="7">
    <location>
        <begin position="49"/>
        <end position="71"/>
    </location>
</feature>
<evidence type="ECO:0000256" key="1">
    <source>
        <dbReference type="ARBA" id="ARBA00004651"/>
    </source>
</evidence>
<keyword evidence="6 7" id="KW-0472">Membrane</keyword>
<evidence type="ECO:0000256" key="6">
    <source>
        <dbReference type="ARBA" id="ARBA00023136"/>
    </source>
</evidence>
<dbReference type="RefSeq" id="WP_349963123.1">
    <property type="nucleotide sequence ID" value="NZ_CP157963.1"/>
</dbReference>
<sequence length="507" mass="54339">MPEKADAAAWLAVAAGIIGAFMAALDISITNSALPQIQGEIGASGTEGTWIATSYLVAEIIMIPLSGWLANLLGLRRFLIIMTMLFVSFSMLCGFSTSLGMMIFGRVGQGFTGGAMIPTAMTIVSTRLPPSQQPIGMAFFGLTAVMGPVAGPLVGGWLTENASWHYAFFLNLPVGIGLLVLLTLGLPAAKMTEELLREADWIGIVGLSVFLGCLTIVLEDGQSQQWFESQFIVMLTVLTLIGLVLLVLGQLYSKRPVIRLDILFQRSFGSVFITALVTGAALYGVAYLIPQFLSNVTGYNALQSGTVVLLSGIPMFLVMPFIPVLVRNLDLRIAIVFGLLCYATSCYIDTTLTAAADGSDFYISQVLRGFGQAFSLIFLNQAATRSVPKDVVQDAAGLYSAARNLGGSIGLAIIASLQERQISFHTQRLFEAVTANSITMQDRLRAAGTDPAGAQQVIGNLFQTIIRQATVMAFNDMFYFYFVSLILVIPLVSILKPIPKGPAVAMH</sequence>
<feature type="transmembrane region" description="Helical" evidence="7">
    <location>
        <begin position="78"/>
        <end position="104"/>
    </location>
</feature>
<dbReference type="InterPro" id="IPR020846">
    <property type="entry name" value="MFS_dom"/>
</dbReference>
<keyword evidence="4 7" id="KW-0812">Transmembrane</keyword>
<feature type="transmembrane region" description="Helical" evidence="7">
    <location>
        <begin position="110"/>
        <end position="128"/>
    </location>
</feature>
<evidence type="ECO:0000256" key="5">
    <source>
        <dbReference type="ARBA" id="ARBA00022989"/>
    </source>
</evidence>
<organism evidence="9">
    <name type="scientific">Rhizobium sp. ZPR3</name>
    <dbReference type="NCBI Taxonomy" id="3158967"/>
    <lineage>
        <taxon>Bacteria</taxon>
        <taxon>Pseudomonadati</taxon>
        <taxon>Pseudomonadota</taxon>
        <taxon>Alphaproteobacteria</taxon>
        <taxon>Hyphomicrobiales</taxon>
        <taxon>Rhizobiaceae</taxon>
        <taxon>Rhizobium/Agrobacterium group</taxon>
        <taxon>Rhizobium</taxon>
    </lineage>
</organism>
<dbReference type="InterPro" id="IPR011701">
    <property type="entry name" value="MFS"/>
</dbReference>
<protein>
    <submittedName>
        <fullName evidence="9">DHA2 family efflux MFS transporter permease subunit</fullName>
    </submittedName>
</protein>
<feature type="transmembrane region" description="Helical" evidence="7">
    <location>
        <begin position="230"/>
        <end position="248"/>
    </location>
</feature>
<evidence type="ECO:0000313" key="9">
    <source>
        <dbReference type="EMBL" id="XBT97860.1"/>
    </source>
</evidence>
<evidence type="ECO:0000256" key="4">
    <source>
        <dbReference type="ARBA" id="ARBA00022692"/>
    </source>
</evidence>
<dbReference type="InterPro" id="IPR036259">
    <property type="entry name" value="MFS_trans_sf"/>
</dbReference>
<comment type="subcellular location">
    <subcellularLocation>
        <location evidence="1">Cell membrane</location>
        <topology evidence="1">Multi-pass membrane protein</topology>
    </subcellularLocation>
</comment>
<feature type="transmembrane region" description="Helical" evidence="7">
    <location>
        <begin position="164"/>
        <end position="189"/>
    </location>
</feature>
<proteinExistence type="predicted"/>
<evidence type="ECO:0000256" key="3">
    <source>
        <dbReference type="ARBA" id="ARBA00022475"/>
    </source>
</evidence>
<feature type="domain" description="Major facilitator superfamily (MFS) profile" evidence="8">
    <location>
        <begin position="12"/>
        <end position="502"/>
    </location>
</feature>
<dbReference type="Gene3D" id="1.20.1250.20">
    <property type="entry name" value="MFS general substrate transporter like domains"/>
    <property type="match status" value="1"/>
</dbReference>
<accession>A0AAU7S5U4</accession>
<feature type="transmembrane region" description="Helical" evidence="7">
    <location>
        <begin position="268"/>
        <end position="289"/>
    </location>
</feature>
<dbReference type="AlphaFoldDB" id="A0AAU7S5U4"/>
<dbReference type="NCBIfam" id="TIGR00711">
    <property type="entry name" value="efflux_EmrB"/>
    <property type="match status" value="1"/>
</dbReference>
<feature type="transmembrane region" description="Helical" evidence="7">
    <location>
        <begin position="333"/>
        <end position="355"/>
    </location>
</feature>
<dbReference type="PROSITE" id="PS50850">
    <property type="entry name" value="MFS"/>
    <property type="match status" value="1"/>
</dbReference>
<dbReference type="SUPFAM" id="SSF103473">
    <property type="entry name" value="MFS general substrate transporter"/>
    <property type="match status" value="1"/>
</dbReference>
<dbReference type="InterPro" id="IPR004638">
    <property type="entry name" value="EmrB-like"/>
</dbReference>
<feature type="transmembrane region" description="Helical" evidence="7">
    <location>
        <begin position="7"/>
        <end position="29"/>
    </location>
</feature>
<evidence type="ECO:0000256" key="7">
    <source>
        <dbReference type="SAM" id="Phobius"/>
    </source>
</evidence>
<gene>
    <name evidence="9" type="ORF">ABM479_34075</name>
</gene>
<dbReference type="EMBL" id="CP157963">
    <property type="protein sequence ID" value="XBT97860.1"/>
    <property type="molecule type" value="Genomic_DNA"/>
</dbReference>